<sequence>MNPNVEKGLVGAAVLAGLVLLLPVAKQSKEFVNCVKNAETGIINLAGVEFTDVEGKGGFIERPVAVHYCNGGDVAKYLQLVGQ</sequence>
<dbReference type="EMBL" id="BX569691">
    <property type="protein sequence ID" value="CAE07401.1"/>
    <property type="molecule type" value="Genomic_DNA"/>
</dbReference>
<organism evidence="1 2">
    <name type="scientific">Parasynechococcus marenigrum (strain WH8102)</name>
    <dbReference type="NCBI Taxonomy" id="84588"/>
    <lineage>
        <taxon>Bacteria</taxon>
        <taxon>Bacillati</taxon>
        <taxon>Cyanobacteriota</taxon>
        <taxon>Cyanophyceae</taxon>
        <taxon>Synechococcales</taxon>
        <taxon>Prochlorococcaceae</taxon>
        <taxon>Parasynechococcus</taxon>
        <taxon>Parasynechococcus marenigrum</taxon>
    </lineage>
</organism>
<dbReference type="AlphaFoldDB" id="Q7U7U4"/>
<dbReference type="Proteomes" id="UP000001422">
    <property type="component" value="Chromosome"/>
</dbReference>
<proteinExistence type="predicted"/>
<dbReference type="RefSeq" id="WP_011127751.1">
    <property type="nucleotide sequence ID" value="NC_005070.1"/>
</dbReference>
<name>Q7U7U4_PARMW</name>
<dbReference type="KEGG" id="syw:SYNW0886"/>
<protein>
    <submittedName>
        <fullName evidence="1">Uncharacterized protein</fullName>
    </submittedName>
</protein>
<reference evidence="1 2" key="1">
    <citation type="journal article" date="2003" name="Nature">
        <title>The genome of a motile marine Synechococcus.</title>
        <authorList>
            <person name="Palenik B."/>
            <person name="Brahamsha B."/>
            <person name="Larimer F."/>
            <person name="Land M."/>
            <person name="Hauser L."/>
            <person name="Chain P."/>
            <person name="Lamerdin J."/>
            <person name="Regala W."/>
            <person name="Allen E.A."/>
            <person name="McCarren J."/>
            <person name="Paulsen I."/>
            <person name="Dufresne A."/>
            <person name="Partensky F."/>
            <person name="Webb E."/>
            <person name="Waterbury J."/>
        </authorList>
    </citation>
    <scope>NUCLEOTIDE SEQUENCE [LARGE SCALE GENOMIC DNA]</scope>
    <source>
        <strain evidence="1 2">WH8102</strain>
    </source>
</reference>
<dbReference type="eggNOG" id="ENOG5032MAC">
    <property type="taxonomic scope" value="Bacteria"/>
</dbReference>
<gene>
    <name evidence="1" type="ordered locus">SYNW0886</name>
</gene>
<dbReference type="STRING" id="84588.SYNW0886"/>
<evidence type="ECO:0000313" key="2">
    <source>
        <dbReference type="Proteomes" id="UP000001422"/>
    </source>
</evidence>
<accession>Q7U7U4</accession>
<evidence type="ECO:0000313" key="1">
    <source>
        <dbReference type="EMBL" id="CAE07401.1"/>
    </source>
</evidence>
<dbReference type="HOGENOM" id="CLU_2541417_0_0_3"/>
<keyword evidence="2" id="KW-1185">Reference proteome</keyword>